<keyword evidence="3" id="KW-1185">Reference proteome</keyword>
<dbReference type="Proteomes" id="UP000676325">
    <property type="component" value="Unassembled WGS sequence"/>
</dbReference>
<evidence type="ECO:0000256" key="1">
    <source>
        <dbReference type="SAM" id="MobiDB-lite"/>
    </source>
</evidence>
<proteinExistence type="predicted"/>
<sequence length="71" mass="7757">MARAESEDPRDRASRADRGWPPHSFVAVTQVPVLADLLDTARAIPFAPGEILMHEGTPPRASFSCSPRTSR</sequence>
<dbReference type="RefSeq" id="WP_212519068.1">
    <property type="nucleotide sequence ID" value="NZ_JAGSOH010000045.1"/>
</dbReference>
<name>A0A941EB11_9ACTN</name>
<feature type="region of interest" description="Disordered" evidence="1">
    <location>
        <begin position="51"/>
        <end position="71"/>
    </location>
</feature>
<feature type="compositionally biased region" description="Basic and acidic residues" evidence="1">
    <location>
        <begin position="1"/>
        <end position="20"/>
    </location>
</feature>
<comment type="caution">
    <text evidence="2">The sequence shown here is derived from an EMBL/GenBank/DDBJ whole genome shotgun (WGS) entry which is preliminary data.</text>
</comment>
<reference evidence="2" key="1">
    <citation type="submission" date="2021-04" db="EMBL/GenBank/DDBJ databases">
        <title>Genome based classification of Actinospica acidithermotolerans sp. nov., an actinobacterium isolated from an Indonesian hot spring.</title>
        <authorList>
            <person name="Kusuma A.B."/>
            <person name="Putra K.E."/>
            <person name="Nafisah S."/>
            <person name="Loh J."/>
            <person name="Nouioui I."/>
            <person name="Goodfellow M."/>
        </authorList>
    </citation>
    <scope>NUCLEOTIDE SEQUENCE</scope>
    <source>
        <strain evidence="2">MGRD01-02</strain>
    </source>
</reference>
<evidence type="ECO:0000313" key="3">
    <source>
        <dbReference type="Proteomes" id="UP000676325"/>
    </source>
</evidence>
<feature type="region of interest" description="Disordered" evidence="1">
    <location>
        <begin position="1"/>
        <end position="22"/>
    </location>
</feature>
<dbReference type="EMBL" id="JAGSOH010000045">
    <property type="protein sequence ID" value="MBR7827927.1"/>
    <property type="molecule type" value="Genomic_DNA"/>
</dbReference>
<gene>
    <name evidence="2" type="ORF">KDK95_16540</name>
</gene>
<dbReference type="AlphaFoldDB" id="A0A941EB11"/>
<protein>
    <submittedName>
        <fullName evidence="2">Uncharacterized protein</fullName>
    </submittedName>
</protein>
<evidence type="ECO:0000313" key="2">
    <source>
        <dbReference type="EMBL" id="MBR7827927.1"/>
    </source>
</evidence>
<organism evidence="2 3">
    <name type="scientific">Actinospica acidithermotolerans</name>
    <dbReference type="NCBI Taxonomy" id="2828514"/>
    <lineage>
        <taxon>Bacteria</taxon>
        <taxon>Bacillati</taxon>
        <taxon>Actinomycetota</taxon>
        <taxon>Actinomycetes</taxon>
        <taxon>Catenulisporales</taxon>
        <taxon>Actinospicaceae</taxon>
        <taxon>Actinospica</taxon>
    </lineage>
</organism>
<accession>A0A941EB11</accession>